<dbReference type="Gene3D" id="3.40.630.30">
    <property type="match status" value="1"/>
</dbReference>
<gene>
    <name evidence="2" type="ORF">PghCCS26_38030</name>
</gene>
<name>A0ABQ6NPG0_9BACL</name>
<evidence type="ECO:0000313" key="3">
    <source>
        <dbReference type="Proteomes" id="UP001285921"/>
    </source>
</evidence>
<sequence>MNLIPSSWSTPTFSCEDLQSSEIGLVQELYTASAPVALWDGKEQDPHYIELSYHEGILPEGGVKERFRIQSIRLKTTEEIVGFLSVYHSYPHRDSLYLAMMCISGDFQNQGYGQEVMKHFLLEIGLLGYSEVRVNVSLRNWAGLRFWTKSGFNRISGIFGDKEFAEGKFADIELINRWSL</sequence>
<evidence type="ECO:0000313" key="2">
    <source>
        <dbReference type="EMBL" id="GMK46674.1"/>
    </source>
</evidence>
<dbReference type="CDD" id="cd04301">
    <property type="entry name" value="NAT_SF"/>
    <property type="match status" value="1"/>
</dbReference>
<reference evidence="2 3" key="1">
    <citation type="submission" date="2023-05" db="EMBL/GenBank/DDBJ databases">
        <title>Draft genome of Paenibacillus sp. CCS26.</title>
        <authorList>
            <person name="Akita H."/>
            <person name="Shinto Y."/>
            <person name="Kimura Z."/>
        </authorList>
    </citation>
    <scope>NUCLEOTIDE SEQUENCE [LARGE SCALE GENOMIC DNA]</scope>
    <source>
        <strain evidence="2 3">CCS26</strain>
    </source>
</reference>
<dbReference type="InterPro" id="IPR000182">
    <property type="entry name" value="GNAT_dom"/>
</dbReference>
<dbReference type="EMBL" id="BTCL01000014">
    <property type="protein sequence ID" value="GMK46674.1"/>
    <property type="molecule type" value="Genomic_DNA"/>
</dbReference>
<protein>
    <recommendedName>
        <fullName evidence="1">N-acetyltransferase domain-containing protein</fullName>
    </recommendedName>
</protein>
<dbReference type="PROSITE" id="PS51186">
    <property type="entry name" value="GNAT"/>
    <property type="match status" value="1"/>
</dbReference>
<feature type="domain" description="N-acetyltransferase" evidence="1">
    <location>
        <begin position="24"/>
        <end position="171"/>
    </location>
</feature>
<accession>A0ABQ6NPG0</accession>
<dbReference type="InterPro" id="IPR016181">
    <property type="entry name" value="Acyl_CoA_acyltransferase"/>
</dbReference>
<comment type="caution">
    <text evidence="2">The sequence shown here is derived from an EMBL/GenBank/DDBJ whole genome shotgun (WGS) entry which is preliminary data.</text>
</comment>
<evidence type="ECO:0000259" key="1">
    <source>
        <dbReference type="PROSITE" id="PS51186"/>
    </source>
</evidence>
<dbReference type="Pfam" id="PF00583">
    <property type="entry name" value="Acetyltransf_1"/>
    <property type="match status" value="1"/>
</dbReference>
<dbReference type="Proteomes" id="UP001285921">
    <property type="component" value="Unassembled WGS sequence"/>
</dbReference>
<dbReference type="SUPFAM" id="SSF55729">
    <property type="entry name" value="Acyl-CoA N-acyltransferases (Nat)"/>
    <property type="match status" value="1"/>
</dbReference>
<proteinExistence type="predicted"/>
<keyword evidence="3" id="KW-1185">Reference proteome</keyword>
<organism evidence="2 3">
    <name type="scientific">Paenibacillus glycanilyticus</name>
    <dbReference type="NCBI Taxonomy" id="126569"/>
    <lineage>
        <taxon>Bacteria</taxon>
        <taxon>Bacillati</taxon>
        <taxon>Bacillota</taxon>
        <taxon>Bacilli</taxon>
        <taxon>Bacillales</taxon>
        <taxon>Paenibacillaceae</taxon>
        <taxon>Paenibacillus</taxon>
    </lineage>
</organism>